<dbReference type="AlphaFoldDB" id="A0A5C4T5T1"/>
<accession>A0A5C4T5T1</accession>
<dbReference type="InterPro" id="IPR001387">
    <property type="entry name" value="Cro/C1-type_HTH"/>
</dbReference>
<dbReference type="EMBL" id="VDCQ01000034">
    <property type="protein sequence ID" value="TNJ64030.1"/>
    <property type="molecule type" value="Genomic_DNA"/>
</dbReference>
<evidence type="ECO:0000256" key="1">
    <source>
        <dbReference type="ARBA" id="ARBA00023125"/>
    </source>
</evidence>
<dbReference type="Gene3D" id="1.10.260.40">
    <property type="entry name" value="lambda repressor-like DNA-binding domains"/>
    <property type="match status" value="1"/>
</dbReference>
<dbReference type="CDD" id="cd00093">
    <property type="entry name" value="HTH_XRE"/>
    <property type="match status" value="1"/>
</dbReference>
<comment type="caution">
    <text evidence="3">The sequence shown here is derived from an EMBL/GenBank/DDBJ whole genome shotgun (WGS) entry which is preliminary data.</text>
</comment>
<protein>
    <submittedName>
        <fullName evidence="3">Helix-turn-helix transcriptional regulator</fullName>
    </submittedName>
</protein>
<gene>
    <name evidence="3" type="ORF">FE784_22235</name>
</gene>
<proteinExistence type="predicted"/>
<dbReference type="OrthoDB" id="1863321at2"/>
<sequence length="78" mass="8808">MFGERLAALRNEKGLSQYDLAEKLDFSRGQIGNYEQGTREPDFATLIKIADFFQVSTDYLLGRSEDRSFKGTGHSDPT</sequence>
<dbReference type="SUPFAM" id="SSF47413">
    <property type="entry name" value="lambda repressor-like DNA-binding domains"/>
    <property type="match status" value="1"/>
</dbReference>
<feature type="domain" description="HTH cro/C1-type" evidence="2">
    <location>
        <begin position="6"/>
        <end position="60"/>
    </location>
</feature>
<name>A0A5C4T5T1_9BACL</name>
<dbReference type="PANTHER" id="PTHR46558:SF11">
    <property type="entry name" value="HTH-TYPE TRANSCRIPTIONAL REGULATOR XRE"/>
    <property type="match status" value="1"/>
</dbReference>
<keyword evidence="1" id="KW-0238">DNA-binding</keyword>
<evidence type="ECO:0000313" key="3">
    <source>
        <dbReference type="EMBL" id="TNJ64030.1"/>
    </source>
</evidence>
<organism evidence="3 4">
    <name type="scientific">Paenibacillus hemerocallicola</name>
    <dbReference type="NCBI Taxonomy" id="1172614"/>
    <lineage>
        <taxon>Bacteria</taxon>
        <taxon>Bacillati</taxon>
        <taxon>Bacillota</taxon>
        <taxon>Bacilli</taxon>
        <taxon>Bacillales</taxon>
        <taxon>Paenibacillaceae</taxon>
        <taxon>Paenibacillus</taxon>
    </lineage>
</organism>
<dbReference type="SMART" id="SM00530">
    <property type="entry name" value="HTH_XRE"/>
    <property type="match status" value="1"/>
</dbReference>
<dbReference type="PROSITE" id="PS50943">
    <property type="entry name" value="HTH_CROC1"/>
    <property type="match status" value="1"/>
</dbReference>
<dbReference type="PANTHER" id="PTHR46558">
    <property type="entry name" value="TRACRIPTIONAL REGULATORY PROTEIN-RELATED-RELATED"/>
    <property type="match status" value="1"/>
</dbReference>
<dbReference type="GO" id="GO:0003677">
    <property type="term" value="F:DNA binding"/>
    <property type="evidence" value="ECO:0007669"/>
    <property type="project" value="UniProtKB-KW"/>
</dbReference>
<evidence type="ECO:0000313" key="4">
    <source>
        <dbReference type="Proteomes" id="UP000307943"/>
    </source>
</evidence>
<reference evidence="3 4" key="1">
    <citation type="submission" date="2019-05" db="EMBL/GenBank/DDBJ databases">
        <title>We sequenced the genome of Paenibacillus hemerocallicola KCTC 33185 for further insight into its adaptation and study the phylogeny of Paenibacillus.</title>
        <authorList>
            <person name="Narsing Rao M.P."/>
        </authorList>
    </citation>
    <scope>NUCLEOTIDE SEQUENCE [LARGE SCALE GENOMIC DNA]</scope>
    <source>
        <strain evidence="3 4">KCTC 33185</strain>
    </source>
</reference>
<keyword evidence="4" id="KW-1185">Reference proteome</keyword>
<dbReference type="Proteomes" id="UP000307943">
    <property type="component" value="Unassembled WGS sequence"/>
</dbReference>
<dbReference type="Pfam" id="PF01381">
    <property type="entry name" value="HTH_3"/>
    <property type="match status" value="1"/>
</dbReference>
<dbReference type="InterPro" id="IPR010982">
    <property type="entry name" value="Lambda_DNA-bd_dom_sf"/>
</dbReference>
<evidence type="ECO:0000259" key="2">
    <source>
        <dbReference type="PROSITE" id="PS50943"/>
    </source>
</evidence>